<dbReference type="InterPro" id="IPR000524">
    <property type="entry name" value="Tscrpt_reg_HTH_GntR"/>
</dbReference>
<dbReference type="InterPro" id="IPR050679">
    <property type="entry name" value="Bact_HTH_transcr_reg"/>
</dbReference>
<dbReference type="PROSITE" id="PS50949">
    <property type="entry name" value="HTH_GNTR"/>
    <property type="match status" value="1"/>
</dbReference>
<keyword evidence="3" id="KW-0804">Transcription</keyword>
<sequence length="237" mass="26941">MNLTRHHKPLYVQIKNILKDRVLHGHYPLHGKLPSEPRLEEEFGVSKITIRNAIKELVQEGYLETSSGRGTTVIRNTSPAKRSSWKRFTEVLVEEGHRMEKELLRVETAATVPGSEAHRLLGERCLRIERLYRLNGEPYIHYVHYVPERFGPVAASELHAQSLYGWLEERGAELARFRDAFSAAAAAPSTAALLGVELRTPLLKRTRCACDEAGETMEYSEGFYQAGLHPYVVDYEV</sequence>
<evidence type="ECO:0000313" key="5">
    <source>
        <dbReference type="EMBL" id="TFE85808.1"/>
    </source>
</evidence>
<dbReference type="SUPFAM" id="SSF64288">
    <property type="entry name" value="Chorismate lyase-like"/>
    <property type="match status" value="1"/>
</dbReference>
<evidence type="ECO:0000313" key="6">
    <source>
        <dbReference type="Proteomes" id="UP000298246"/>
    </source>
</evidence>
<evidence type="ECO:0000256" key="2">
    <source>
        <dbReference type="ARBA" id="ARBA00023125"/>
    </source>
</evidence>
<dbReference type="EMBL" id="MYFO01000023">
    <property type="protein sequence ID" value="TFE85808.1"/>
    <property type="molecule type" value="Genomic_DNA"/>
</dbReference>
<dbReference type="CDD" id="cd07377">
    <property type="entry name" value="WHTH_GntR"/>
    <property type="match status" value="1"/>
</dbReference>
<keyword evidence="1" id="KW-0805">Transcription regulation</keyword>
<organism evidence="5 6">
    <name type="scientific">Paenibacillus athensensis</name>
    <dbReference type="NCBI Taxonomy" id="1967502"/>
    <lineage>
        <taxon>Bacteria</taxon>
        <taxon>Bacillati</taxon>
        <taxon>Bacillota</taxon>
        <taxon>Bacilli</taxon>
        <taxon>Bacillales</taxon>
        <taxon>Paenibacillaceae</taxon>
        <taxon>Paenibacillus</taxon>
    </lineage>
</organism>
<dbReference type="SMART" id="SM00866">
    <property type="entry name" value="UTRA"/>
    <property type="match status" value="1"/>
</dbReference>
<comment type="caution">
    <text evidence="5">The sequence shown here is derived from an EMBL/GenBank/DDBJ whole genome shotgun (WGS) entry which is preliminary data.</text>
</comment>
<evidence type="ECO:0000256" key="3">
    <source>
        <dbReference type="ARBA" id="ARBA00023163"/>
    </source>
</evidence>
<dbReference type="GO" id="GO:0003677">
    <property type="term" value="F:DNA binding"/>
    <property type="evidence" value="ECO:0007669"/>
    <property type="project" value="UniProtKB-KW"/>
</dbReference>
<dbReference type="Gene3D" id="3.40.1410.10">
    <property type="entry name" value="Chorismate lyase-like"/>
    <property type="match status" value="1"/>
</dbReference>
<dbReference type="AlphaFoldDB" id="A0A4Y8PY13"/>
<proteinExistence type="predicted"/>
<keyword evidence="2" id="KW-0238">DNA-binding</keyword>
<dbReference type="PRINTS" id="PR00035">
    <property type="entry name" value="HTHGNTR"/>
</dbReference>
<dbReference type="InterPro" id="IPR011663">
    <property type="entry name" value="UTRA"/>
</dbReference>
<dbReference type="SUPFAM" id="SSF46785">
    <property type="entry name" value="Winged helix' DNA-binding domain"/>
    <property type="match status" value="1"/>
</dbReference>
<evidence type="ECO:0000259" key="4">
    <source>
        <dbReference type="PROSITE" id="PS50949"/>
    </source>
</evidence>
<dbReference type="RefSeq" id="WP_134754790.1">
    <property type="nucleotide sequence ID" value="NZ_MYFO02000002.1"/>
</dbReference>
<dbReference type="Gene3D" id="1.10.10.10">
    <property type="entry name" value="Winged helix-like DNA-binding domain superfamily/Winged helix DNA-binding domain"/>
    <property type="match status" value="1"/>
</dbReference>
<keyword evidence="6" id="KW-1185">Reference proteome</keyword>
<feature type="domain" description="HTH gntR-type" evidence="4">
    <location>
        <begin position="8"/>
        <end position="76"/>
    </location>
</feature>
<gene>
    <name evidence="5" type="ORF">B5M42_16585</name>
</gene>
<dbReference type="Pfam" id="PF00392">
    <property type="entry name" value="GntR"/>
    <property type="match status" value="1"/>
</dbReference>
<name>A0A4Y8PY13_9BACL</name>
<dbReference type="Pfam" id="PF07702">
    <property type="entry name" value="UTRA"/>
    <property type="match status" value="1"/>
</dbReference>
<dbReference type="PANTHER" id="PTHR44846:SF1">
    <property type="entry name" value="MANNOSYL-D-GLYCERATE TRANSPORT_METABOLISM SYSTEM REPRESSOR MNGR-RELATED"/>
    <property type="match status" value="1"/>
</dbReference>
<dbReference type="Proteomes" id="UP000298246">
    <property type="component" value="Unassembled WGS sequence"/>
</dbReference>
<reference evidence="5 6" key="1">
    <citation type="submission" date="2017-03" db="EMBL/GenBank/DDBJ databases">
        <title>Isolation of Levoglucosan Utilizing Bacteria.</title>
        <authorList>
            <person name="Arya A.S."/>
        </authorList>
    </citation>
    <scope>NUCLEOTIDE SEQUENCE [LARGE SCALE GENOMIC DNA]</scope>
    <source>
        <strain evidence="5 6">MEC069</strain>
    </source>
</reference>
<dbReference type="OrthoDB" id="457376at2"/>
<dbReference type="InterPro" id="IPR036388">
    <property type="entry name" value="WH-like_DNA-bd_sf"/>
</dbReference>
<dbReference type="PANTHER" id="PTHR44846">
    <property type="entry name" value="MANNOSYL-D-GLYCERATE TRANSPORT/METABOLISM SYSTEM REPRESSOR MNGR-RELATED"/>
    <property type="match status" value="1"/>
</dbReference>
<evidence type="ECO:0000256" key="1">
    <source>
        <dbReference type="ARBA" id="ARBA00023015"/>
    </source>
</evidence>
<dbReference type="GO" id="GO:0045892">
    <property type="term" value="P:negative regulation of DNA-templated transcription"/>
    <property type="evidence" value="ECO:0007669"/>
    <property type="project" value="TreeGrafter"/>
</dbReference>
<dbReference type="InterPro" id="IPR036390">
    <property type="entry name" value="WH_DNA-bd_sf"/>
</dbReference>
<dbReference type="InterPro" id="IPR028978">
    <property type="entry name" value="Chorismate_lyase_/UTRA_dom_sf"/>
</dbReference>
<dbReference type="GO" id="GO:0003700">
    <property type="term" value="F:DNA-binding transcription factor activity"/>
    <property type="evidence" value="ECO:0007669"/>
    <property type="project" value="InterPro"/>
</dbReference>
<dbReference type="SMART" id="SM00345">
    <property type="entry name" value="HTH_GNTR"/>
    <property type="match status" value="1"/>
</dbReference>
<accession>A0A4Y8PY13</accession>
<protein>
    <submittedName>
        <fullName evidence="5">GntR family transcriptional regulator</fullName>
    </submittedName>
</protein>